<protein>
    <submittedName>
        <fullName evidence="2">DUF2919 family protein</fullName>
    </submittedName>
</protein>
<dbReference type="Pfam" id="PF11143">
    <property type="entry name" value="DUF2919"/>
    <property type="match status" value="1"/>
</dbReference>
<accession>A0A628V7Y2</accession>
<dbReference type="InterPro" id="IPR021318">
    <property type="entry name" value="DUF2919"/>
</dbReference>
<feature type="transmembrane region" description="Helical" evidence="1">
    <location>
        <begin position="90"/>
        <end position="107"/>
    </location>
</feature>
<keyword evidence="1" id="KW-0472">Membrane</keyword>
<feature type="transmembrane region" description="Helical" evidence="1">
    <location>
        <begin position="119"/>
        <end position="137"/>
    </location>
</feature>
<organism evidence="2">
    <name type="scientific">Salmonella enterica</name>
    <name type="common">Salmonella choleraesuis</name>
    <dbReference type="NCBI Taxonomy" id="28901"/>
    <lineage>
        <taxon>Bacteria</taxon>
        <taxon>Pseudomonadati</taxon>
        <taxon>Pseudomonadota</taxon>
        <taxon>Gammaproteobacteria</taxon>
        <taxon>Enterobacterales</taxon>
        <taxon>Enterobacteriaceae</taxon>
        <taxon>Salmonella</taxon>
    </lineage>
</organism>
<proteinExistence type="predicted"/>
<comment type="caution">
    <text evidence="2">The sequence shown here is derived from an EMBL/GenBank/DDBJ whole genome shotgun (WGS) entry which is preliminary data.</text>
</comment>
<dbReference type="EMBL" id="AAMBER010000016">
    <property type="protein sequence ID" value="EDF5515192.1"/>
    <property type="molecule type" value="Genomic_DNA"/>
</dbReference>
<feature type="transmembrane region" description="Helical" evidence="1">
    <location>
        <begin position="58"/>
        <end position="78"/>
    </location>
</feature>
<feature type="transmembrane region" description="Helical" evidence="1">
    <location>
        <begin position="20"/>
        <end position="38"/>
    </location>
</feature>
<evidence type="ECO:0000313" key="2">
    <source>
        <dbReference type="EMBL" id="EDF5515192.1"/>
    </source>
</evidence>
<dbReference type="AlphaFoldDB" id="A0A628V7Y2"/>
<keyword evidence="1" id="KW-1133">Transmembrane helix</keyword>
<sequence>MTPQTYGRAEDFDHHGRLRVPALFWLAVLLQTRAWWLTGLEIVAGSDLHLMAVCYPDTGMLMAGLAAGLPAAAILFVYPVRGEMPVLARAGYLLLLAAVCLQLLMDADGLFARQPREPVALWLMLCADLVCGVVLWPDRRLRAVFFRRAYGGGAA</sequence>
<reference evidence="2" key="1">
    <citation type="submission" date="2019-10" db="EMBL/GenBank/DDBJ databases">
        <authorList>
            <consortium name="PulseNet: The National Subtyping Network for Foodborne Disease Surveillance"/>
            <person name="Tarr C.L."/>
            <person name="Trees E."/>
            <person name="Katz L.S."/>
            <person name="Carleton-Romer H.A."/>
            <person name="Stroika S."/>
            <person name="Kucerova Z."/>
            <person name="Roache K.F."/>
            <person name="Sabol A.L."/>
            <person name="Besser J."/>
            <person name="Gerner-Smidt P."/>
        </authorList>
    </citation>
    <scope>NUCLEOTIDE SEQUENCE</scope>
    <source>
        <strain evidence="2">PNUSAS102632</strain>
    </source>
</reference>
<name>A0A628V7Y2_SALER</name>
<keyword evidence="1" id="KW-0812">Transmembrane</keyword>
<evidence type="ECO:0000256" key="1">
    <source>
        <dbReference type="SAM" id="Phobius"/>
    </source>
</evidence>
<gene>
    <name evidence="2" type="ORF">GB848_19870</name>
</gene>